<accession>A0ABS1T7W7</accession>
<dbReference type="SUPFAM" id="SSF103481">
    <property type="entry name" value="Multidrug resistance efflux transporter EmrE"/>
    <property type="match status" value="2"/>
</dbReference>
<dbReference type="InterPro" id="IPR037185">
    <property type="entry name" value="EmrE-like"/>
</dbReference>
<feature type="transmembrane region" description="Helical" evidence="2">
    <location>
        <begin position="95"/>
        <end position="116"/>
    </location>
</feature>
<keyword evidence="2" id="KW-0812">Transmembrane</keyword>
<feature type="domain" description="EamA" evidence="3">
    <location>
        <begin position="7"/>
        <end position="141"/>
    </location>
</feature>
<feature type="transmembrane region" description="Helical" evidence="2">
    <location>
        <begin position="215"/>
        <end position="236"/>
    </location>
</feature>
<feature type="transmembrane region" description="Helical" evidence="2">
    <location>
        <begin position="128"/>
        <end position="145"/>
    </location>
</feature>
<feature type="transmembrane region" description="Helical" evidence="2">
    <location>
        <begin position="183"/>
        <end position="203"/>
    </location>
</feature>
<feature type="transmembrane region" description="Helical" evidence="2">
    <location>
        <begin position="151"/>
        <end position="171"/>
    </location>
</feature>
<keyword evidence="2" id="KW-0472">Membrane</keyword>
<proteinExistence type="inferred from homology"/>
<dbReference type="EMBL" id="JAESWC010000002">
    <property type="protein sequence ID" value="MBL4935395.1"/>
    <property type="molecule type" value="Genomic_DNA"/>
</dbReference>
<dbReference type="PANTHER" id="PTHR22911:SF137">
    <property type="entry name" value="SOLUTE CARRIER FAMILY 35 MEMBER G2-RELATED"/>
    <property type="match status" value="1"/>
</dbReference>
<dbReference type="Pfam" id="PF00892">
    <property type="entry name" value="EamA"/>
    <property type="match status" value="2"/>
</dbReference>
<dbReference type="PANTHER" id="PTHR22911">
    <property type="entry name" value="ACYL-MALONYL CONDENSING ENZYME-RELATED"/>
    <property type="match status" value="1"/>
</dbReference>
<keyword evidence="2" id="KW-1133">Transmembrane helix</keyword>
<feature type="transmembrane region" description="Helical" evidence="2">
    <location>
        <begin position="248"/>
        <end position="265"/>
    </location>
</feature>
<organism evidence="4 5">
    <name type="scientific">Clostridium rhizosphaerae</name>
    <dbReference type="NCBI Taxonomy" id="2803861"/>
    <lineage>
        <taxon>Bacteria</taxon>
        <taxon>Bacillati</taxon>
        <taxon>Bacillota</taxon>
        <taxon>Clostridia</taxon>
        <taxon>Eubacteriales</taxon>
        <taxon>Clostridiaceae</taxon>
        <taxon>Clostridium</taxon>
    </lineage>
</organism>
<protein>
    <submittedName>
        <fullName evidence="4">EamA family transporter</fullName>
    </submittedName>
</protein>
<dbReference type="InterPro" id="IPR000620">
    <property type="entry name" value="EamA_dom"/>
</dbReference>
<sequence>MVIILKKGYLYSIISAIFFGSAGLIVKLAFLEGTESVDLLTLQYFIAVPLMFILLFVFNRSRMRASKKELFHLFVLGVVGNTFMTVFYYKSYSYLPMSMVTILLYTYPIIVFFYSVIFGKERISMHKILALILAFIGCIFALGLMKGEIKYSPLGILFGILAAVFYAFMNIYSEHRLSNVEPLAINAYSTLFSLLSLMLYKFPVFIFQGKVSTNMIKYTVILALFCEIIPLTLMYAAIKYIGSLKASIIGNIETPTAMLLSFLILKEPVTIIQLLGAILIFYAVYIIRK</sequence>
<evidence type="ECO:0000259" key="3">
    <source>
        <dbReference type="Pfam" id="PF00892"/>
    </source>
</evidence>
<evidence type="ECO:0000313" key="5">
    <source>
        <dbReference type="Proteomes" id="UP000632377"/>
    </source>
</evidence>
<comment type="caution">
    <text evidence="4">The sequence shown here is derived from an EMBL/GenBank/DDBJ whole genome shotgun (WGS) entry which is preliminary data.</text>
</comment>
<reference evidence="4 5" key="1">
    <citation type="submission" date="2021-01" db="EMBL/GenBank/DDBJ databases">
        <title>Genome public.</title>
        <authorList>
            <person name="Liu C."/>
            <person name="Sun Q."/>
        </authorList>
    </citation>
    <scope>NUCLEOTIDE SEQUENCE [LARGE SCALE GENOMIC DNA]</scope>
    <source>
        <strain evidence="4 5">YIM B02515</strain>
    </source>
</reference>
<comment type="similarity">
    <text evidence="1">Belongs to the EamA transporter family.</text>
</comment>
<feature type="transmembrane region" description="Helical" evidence="2">
    <location>
        <begin position="9"/>
        <end position="30"/>
    </location>
</feature>
<evidence type="ECO:0000313" key="4">
    <source>
        <dbReference type="EMBL" id="MBL4935395.1"/>
    </source>
</evidence>
<feature type="domain" description="EamA" evidence="3">
    <location>
        <begin position="154"/>
        <end position="287"/>
    </location>
</feature>
<feature type="transmembrane region" description="Helical" evidence="2">
    <location>
        <begin position="271"/>
        <end position="287"/>
    </location>
</feature>
<evidence type="ECO:0000256" key="1">
    <source>
        <dbReference type="ARBA" id="ARBA00007362"/>
    </source>
</evidence>
<feature type="transmembrane region" description="Helical" evidence="2">
    <location>
        <begin position="70"/>
        <end position="89"/>
    </location>
</feature>
<name>A0ABS1T7W7_9CLOT</name>
<feature type="transmembrane region" description="Helical" evidence="2">
    <location>
        <begin position="42"/>
        <end position="58"/>
    </location>
</feature>
<keyword evidence="5" id="KW-1185">Reference proteome</keyword>
<gene>
    <name evidence="4" type="ORF">JK636_06445</name>
</gene>
<dbReference type="Proteomes" id="UP000632377">
    <property type="component" value="Unassembled WGS sequence"/>
</dbReference>
<evidence type="ECO:0000256" key="2">
    <source>
        <dbReference type="SAM" id="Phobius"/>
    </source>
</evidence>